<name>A0A7J6RU33_PEROL</name>
<organism evidence="1 2">
    <name type="scientific">Perkinsus olseni</name>
    <name type="common">Perkinsus atlanticus</name>
    <dbReference type="NCBI Taxonomy" id="32597"/>
    <lineage>
        <taxon>Eukaryota</taxon>
        <taxon>Sar</taxon>
        <taxon>Alveolata</taxon>
        <taxon>Perkinsozoa</taxon>
        <taxon>Perkinsea</taxon>
        <taxon>Perkinsida</taxon>
        <taxon>Perkinsidae</taxon>
        <taxon>Perkinsus</taxon>
    </lineage>
</organism>
<dbReference type="AlphaFoldDB" id="A0A7J6RU33"/>
<protein>
    <submittedName>
        <fullName evidence="1">Uncharacterized protein</fullName>
    </submittedName>
</protein>
<accession>A0A7J6RU33</accession>
<evidence type="ECO:0000313" key="2">
    <source>
        <dbReference type="Proteomes" id="UP000553632"/>
    </source>
</evidence>
<reference evidence="1 2" key="1">
    <citation type="submission" date="2020-04" db="EMBL/GenBank/DDBJ databases">
        <title>Perkinsus olseni comparative genomics.</title>
        <authorList>
            <person name="Bogema D.R."/>
        </authorList>
    </citation>
    <scope>NUCLEOTIDE SEQUENCE [LARGE SCALE GENOMIC DNA]</scope>
    <source>
        <strain evidence="1 2">ATCC PRA-207</strain>
    </source>
</reference>
<dbReference type="Proteomes" id="UP000553632">
    <property type="component" value="Unassembled WGS sequence"/>
</dbReference>
<keyword evidence="2" id="KW-1185">Reference proteome</keyword>
<sequence>MDWCQSFGAGDAAYRVIIHFSEASLISFGDGQRYGLELESASLRRMNEVTLIIDRLSDGESPLSAIAWGTSLWGLCKVAQYRVSNPVYVSNMSGVLLLIDG</sequence>
<evidence type="ECO:0000313" key="1">
    <source>
        <dbReference type="EMBL" id="KAF4724258.1"/>
    </source>
</evidence>
<gene>
    <name evidence="1" type="ORF">FOZ63_008569</name>
</gene>
<comment type="caution">
    <text evidence="1">The sequence shown here is derived from an EMBL/GenBank/DDBJ whole genome shotgun (WGS) entry which is preliminary data.</text>
</comment>
<dbReference type="EMBL" id="JABANO010022985">
    <property type="protein sequence ID" value="KAF4724258.1"/>
    <property type="molecule type" value="Genomic_DNA"/>
</dbReference>
<proteinExistence type="predicted"/>